<sequence length="179" mass="20390">MAYIDRTEEFRLASNVHMGSAIQPRVNLPPPNFSVSNFSKVTASLSNRVSKTTLKLQRLTDLVRKKSLFDDKSTEINQLTGSIKSDITSINLELEELEKFVQMQKYSSSQSREYDQGVVEVLKEELMGTTKDFRKVLEVRHENLQETDKRRQRFGGSAPDMLGKPIVYKSRNVCLAACL</sequence>
<dbReference type="InParanoid" id="D8M301"/>
<dbReference type="FunCoup" id="D8M301">
    <property type="interactions" value="463"/>
</dbReference>
<dbReference type="GO" id="GO:0016020">
    <property type="term" value="C:membrane"/>
    <property type="evidence" value="ECO:0007669"/>
    <property type="project" value="InterPro"/>
</dbReference>
<evidence type="ECO:0000313" key="2">
    <source>
        <dbReference type="Proteomes" id="UP000008312"/>
    </source>
</evidence>
<dbReference type="AlphaFoldDB" id="D8M301"/>
<evidence type="ECO:0000313" key="1">
    <source>
        <dbReference type="EMBL" id="CBK22724.2"/>
    </source>
</evidence>
<dbReference type="Gene3D" id="1.20.58.70">
    <property type="match status" value="1"/>
</dbReference>
<dbReference type="RefSeq" id="XP_012896772.1">
    <property type="nucleotide sequence ID" value="XM_013041318.1"/>
</dbReference>
<dbReference type="GO" id="GO:0016192">
    <property type="term" value="P:vesicle-mediated transport"/>
    <property type="evidence" value="ECO:0007669"/>
    <property type="project" value="InterPro"/>
</dbReference>
<reference evidence="1" key="1">
    <citation type="submission" date="2010-02" db="EMBL/GenBank/DDBJ databases">
        <title>Sequencing and annotation of the Blastocystis hominis genome.</title>
        <authorList>
            <person name="Wincker P."/>
        </authorList>
    </citation>
    <scope>NUCLEOTIDE SEQUENCE</scope>
    <source>
        <strain evidence="1">Singapore isolate B</strain>
    </source>
</reference>
<protein>
    <recommendedName>
        <fullName evidence="3">Syntaxin N-terminal domain-containing protein</fullName>
    </recommendedName>
</protein>
<dbReference type="OrthoDB" id="421009at2759"/>
<dbReference type="SUPFAM" id="SSF47661">
    <property type="entry name" value="t-snare proteins"/>
    <property type="match status" value="1"/>
</dbReference>
<dbReference type="EMBL" id="FN668650">
    <property type="protein sequence ID" value="CBK22724.2"/>
    <property type="molecule type" value="Genomic_DNA"/>
</dbReference>
<gene>
    <name evidence="1" type="ORF">GSBLH_T00002805001</name>
</gene>
<dbReference type="InterPro" id="IPR010989">
    <property type="entry name" value="SNARE"/>
</dbReference>
<dbReference type="GeneID" id="24919945"/>
<evidence type="ECO:0008006" key="3">
    <source>
        <dbReference type="Google" id="ProtNLM"/>
    </source>
</evidence>
<organism evidence="1">
    <name type="scientific">Blastocystis hominis</name>
    <dbReference type="NCBI Taxonomy" id="12968"/>
    <lineage>
        <taxon>Eukaryota</taxon>
        <taxon>Sar</taxon>
        <taxon>Stramenopiles</taxon>
        <taxon>Bigyra</taxon>
        <taxon>Opalozoa</taxon>
        <taxon>Opalinata</taxon>
        <taxon>Blastocystidae</taxon>
        <taxon>Blastocystis</taxon>
    </lineage>
</organism>
<proteinExistence type="predicted"/>
<accession>D8M301</accession>
<keyword evidence="2" id="KW-1185">Reference proteome</keyword>
<name>D8M301_BLAHO</name>
<dbReference type="Proteomes" id="UP000008312">
    <property type="component" value="Unassembled WGS sequence"/>
</dbReference>